<dbReference type="InterPro" id="IPR020472">
    <property type="entry name" value="WD40_PAC1"/>
</dbReference>
<dbReference type="SUPFAM" id="SSF69322">
    <property type="entry name" value="Tricorn protease domain 2"/>
    <property type="match status" value="1"/>
</dbReference>
<evidence type="ECO:0000313" key="5">
    <source>
        <dbReference type="EMBL" id="KAF2457399.1"/>
    </source>
</evidence>
<dbReference type="SMART" id="SM00320">
    <property type="entry name" value="WD40"/>
    <property type="match status" value="8"/>
</dbReference>
<evidence type="ECO:0000256" key="1">
    <source>
        <dbReference type="ARBA" id="ARBA00022574"/>
    </source>
</evidence>
<dbReference type="Gene3D" id="2.130.10.10">
    <property type="entry name" value="YVTN repeat-like/Quinoprotein amine dehydrogenase"/>
    <property type="match status" value="2"/>
</dbReference>
<organism evidence="5 6">
    <name type="scientific">Lineolata rhizophorae</name>
    <dbReference type="NCBI Taxonomy" id="578093"/>
    <lineage>
        <taxon>Eukaryota</taxon>
        <taxon>Fungi</taxon>
        <taxon>Dikarya</taxon>
        <taxon>Ascomycota</taxon>
        <taxon>Pezizomycotina</taxon>
        <taxon>Dothideomycetes</taxon>
        <taxon>Dothideomycetes incertae sedis</taxon>
        <taxon>Lineolatales</taxon>
        <taxon>Lineolataceae</taxon>
        <taxon>Lineolata</taxon>
    </lineage>
</organism>
<feature type="repeat" description="WD" evidence="3">
    <location>
        <begin position="185"/>
        <end position="226"/>
    </location>
</feature>
<dbReference type="InterPro" id="IPR015943">
    <property type="entry name" value="WD40/YVTN_repeat-like_dom_sf"/>
</dbReference>
<evidence type="ECO:0000256" key="2">
    <source>
        <dbReference type="ARBA" id="ARBA00022737"/>
    </source>
</evidence>
<feature type="repeat" description="WD" evidence="3">
    <location>
        <begin position="229"/>
        <end position="270"/>
    </location>
</feature>
<dbReference type="SUPFAM" id="SSF50978">
    <property type="entry name" value="WD40 repeat-like"/>
    <property type="match status" value="1"/>
</dbReference>
<dbReference type="PANTHER" id="PTHR19856">
    <property type="entry name" value="WD-REPEATCONTAINING PROTEIN WDR1"/>
    <property type="match status" value="1"/>
</dbReference>
<accession>A0A6A6P0H2</accession>
<dbReference type="EMBL" id="MU001680">
    <property type="protein sequence ID" value="KAF2457399.1"/>
    <property type="molecule type" value="Genomic_DNA"/>
</dbReference>
<keyword evidence="6" id="KW-1185">Reference proteome</keyword>
<dbReference type="FunFam" id="2.130.10.10:FF:000102">
    <property type="entry name" value="Actin-interacting protein 1"/>
    <property type="match status" value="1"/>
</dbReference>
<dbReference type="PROSITE" id="PS50082">
    <property type="entry name" value="WD_REPEATS_2"/>
    <property type="match status" value="6"/>
</dbReference>
<feature type="repeat" description="WD" evidence="3">
    <location>
        <begin position="324"/>
        <end position="368"/>
    </location>
</feature>
<feature type="compositionally biased region" description="Polar residues" evidence="4">
    <location>
        <begin position="12"/>
        <end position="24"/>
    </location>
</feature>
<feature type="region of interest" description="Disordered" evidence="4">
    <location>
        <begin position="9"/>
        <end position="29"/>
    </location>
</feature>
<feature type="repeat" description="WD" evidence="3">
    <location>
        <begin position="557"/>
        <end position="592"/>
    </location>
</feature>
<evidence type="ECO:0000256" key="4">
    <source>
        <dbReference type="SAM" id="MobiDB-lite"/>
    </source>
</evidence>
<keyword evidence="1 3" id="KW-0853">WD repeat</keyword>
<dbReference type="GO" id="GO:0030864">
    <property type="term" value="C:cortical actin cytoskeleton"/>
    <property type="evidence" value="ECO:0007669"/>
    <property type="project" value="TreeGrafter"/>
</dbReference>
<dbReference type="Proteomes" id="UP000799766">
    <property type="component" value="Unassembled WGS sequence"/>
</dbReference>
<sequence length="636" mass="65734">MSITSEAIWAASPTTTRGQPTPLSSDPKGERIAYAANKSIFLRNIDNPAISTQYTQHTTQTTVARFSPSGFYVASGDVSGLVRVWDCVGEGATKGEYAIIAGRINDIAWDGDSQRIIAVGEGKERMGHCITADSGNSVGEISGHSSQINSVSIRPCRPLRAATASDDTSLVFYHGAPFKFATSIRGKHDRFVFGTAFSPDGANLVSVGSDRRIWLYDGRTGEAKAQIGEGVHTGSILGVSWAKDSKQFVTASADQTVRIWDVETSQPTQTWRMGGPAGTPASIPDQQVGVTWPAARSDALVLSVDLAGNLNYLVPGTPEPTRVVRGHQKNVTAATMLGDSLGKPTFVTGSYDGRVRAWDAESGAAAAPANEGAKGHSNYVAALAATTLSSSAFSAAWDDSLRALTGATGASPAFGADPAKLPGQPVALAVARAGSSSPLLLVLTRDALLFYTCADPPAPVGSPFAPPFRATALAAHGDAVALGGEDRSVHFYALAGGVGGAAPSLEEQDASGLRKPTAAVTTLAFSPRGTYLAAGTAAGKIMVYAAGAPFAVKTDRWSAHAARITCLAWAPADDEDLAASGSLDTHVHVWSVAEPGRRVRAANAHKDGVNGVAWVGASKVLSAGGDAAVKVWKIGV</sequence>
<dbReference type="InterPro" id="IPR036322">
    <property type="entry name" value="WD40_repeat_dom_sf"/>
</dbReference>
<dbReference type="InterPro" id="IPR001680">
    <property type="entry name" value="WD40_rpt"/>
</dbReference>
<reference evidence="5" key="1">
    <citation type="journal article" date="2020" name="Stud. Mycol.">
        <title>101 Dothideomycetes genomes: a test case for predicting lifestyles and emergence of pathogens.</title>
        <authorList>
            <person name="Haridas S."/>
            <person name="Albert R."/>
            <person name="Binder M."/>
            <person name="Bloem J."/>
            <person name="Labutti K."/>
            <person name="Salamov A."/>
            <person name="Andreopoulos B."/>
            <person name="Baker S."/>
            <person name="Barry K."/>
            <person name="Bills G."/>
            <person name="Bluhm B."/>
            <person name="Cannon C."/>
            <person name="Castanera R."/>
            <person name="Culley D."/>
            <person name="Daum C."/>
            <person name="Ezra D."/>
            <person name="Gonzalez J."/>
            <person name="Henrissat B."/>
            <person name="Kuo A."/>
            <person name="Liang C."/>
            <person name="Lipzen A."/>
            <person name="Lutzoni F."/>
            <person name="Magnuson J."/>
            <person name="Mondo S."/>
            <person name="Nolan M."/>
            <person name="Ohm R."/>
            <person name="Pangilinan J."/>
            <person name="Park H.-J."/>
            <person name="Ramirez L."/>
            <person name="Alfaro M."/>
            <person name="Sun H."/>
            <person name="Tritt A."/>
            <person name="Yoshinaga Y."/>
            <person name="Zwiers L.-H."/>
            <person name="Turgeon B."/>
            <person name="Goodwin S."/>
            <person name="Spatafora J."/>
            <person name="Crous P."/>
            <person name="Grigoriev I."/>
        </authorList>
    </citation>
    <scope>NUCLEOTIDE SEQUENCE</scope>
    <source>
        <strain evidence="5">ATCC 16933</strain>
    </source>
</reference>
<dbReference type="OrthoDB" id="2306at2759"/>
<dbReference type="PANTHER" id="PTHR19856:SF0">
    <property type="entry name" value="WD REPEAT-CONTAINING PROTEIN 1"/>
    <property type="match status" value="1"/>
</dbReference>
<proteinExistence type="predicted"/>
<name>A0A6A6P0H2_9PEZI</name>
<feature type="repeat" description="WD" evidence="3">
    <location>
        <begin position="54"/>
        <end position="86"/>
    </location>
</feature>
<dbReference type="PROSITE" id="PS50294">
    <property type="entry name" value="WD_REPEATS_REGION"/>
    <property type="match status" value="4"/>
</dbReference>
<dbReference type="PRINTS" id="PR00320">
    <property type="entry name" value="GPROTEINBRPT"/>
</dbReference>
<dbReference type="GO" id="GO:0051015">
    <property type="term" value="F:actin filament binding"/>
    <property type="evidence" value="ECO:0007669"/>
    <property type="project" value="TreeGrafter"/>
</dbReference>
<dbReference type="GO" id="GO:0030042">
    <property type="term" value="P:actin filament depolymerization"/>
    <property type="evidence" value="ECO:0007669"/>
    <property type="project" value="TreeGrafter"/>
</dbReference>
<feature type="repeat" description="WD" evidence="3">
    <location>
        <begin position="602"/>
        <end position="636"/>
    </location>
</feature>
<dbReference type="Pfam" id="PF00400">
    <property type="entry name" value="WD40"/>
    <property type="match status" value="8"/>
</dbReference>
<evidence type="ECO:0000256" key="3">
    <source>
        <dbReference type="PROSITE-ProRule" id="PRU00221"/>
    </source>
</evidence>
<gene>
    <name evidence="5" type="ORF">BDY21DRAFT_421388</name>
</gene>
<dbReference type="SUPFAM" id="SSF50960">
    <property type="entry name" value="TolB, C-terminal domain"/>
    <property type="match status" value="1"/>
</dbReference>
<keyword evidence="2" id="KW-0677">Repeat</keyword>
<protein>
    <submittedName>
        <fullName evidence="5">WD40-repeat-containing domain protein</fullName>
    </submittedName>
</protein>
<dbReference type="AlphaFoldDB" id="A0A6A6P0H2"/>
<evidence type="ECO:0000313" key="6">
    <source>
        <dbReference type="Proteomes" id="UP000799766"/>
    </source>
</evidence>